<reference evidence="1 2" key="1">
    <citation type="submission" date="2023-02" db="EMBL/GenBank/DDBJ databases">
        <title>Entomopathogenic bacteria.</title>
        <authorList>
            <person name="Machado R.A."/>
        </authorList>
    </citation>
    <scope>NUCLEOTIDE SEQUENCE [LARGE SCALE GENOMIC DNA]</scope>
    <source>
        <strain evidence="1 2">XENO-7</strain>
    </source>
</reference>
<sequence length="62" mass="6992">MSELPCINIDGMKKWLIPITGPVKYLPYLTSESITEIITFNGKRVPANAGTLYSLIYGFFKH</sequence>
<protein>
    <recommendedName>
        <fullName evidence="3">Transposase</fullName>
    </recommendedName>
</protein>
<name>A0ABT5M8F4_9GAMM</name>
<organism evidence="1 2">
    <name type="scientific">Xenorhabdus aichiensis</name>
    <dbReference type="NCBI Taxonomy" id="3025874"/>
    <lineage>
        <taxon>Bacteria</taxon>
        <taxon>Pseudomonadati</taxon>
        <taxon>Pseudomonadota</taxon>
        <taxon>Gammaproteobacteria</taxon>
        <taxon>Enterobacterales</taxon>
        <taxon>Morganellaceae</taxon>
        <taxon>Xenorhabdus</taxon>
    </lineage>
</organism>
<proteinExistence type="predicted"/>
<gene>
    <name evidence="1" type="ORF">PSI22_20610</name>
</gene>
<comment type="caution">
    <text evidence="1">The sequence shown here is derived from an EMBL/GenBank/DDBJ whole genome shotgun (WGS) entry which is preliminary data.</text>
</comment>
<dbReference type="Proteomes" id="UP001214757">
    <property type="component" value="Unassembled WGS sequence"/>
</dbReference>
<keyword evidence="2" id="KW-1185">Reference proteome</keyword>
<accession>A0ABT5M8F4</accession>
<evidence type="ECO:0000313" key="1">
    <source>
        <dbReference type="EMBL" id="MDC9623971.1"/>
    </source>
</evidence>
<evidence type="ECO:0000313" key="2">
    <source>
        <dbReference type="Proteomes" id="UP001214757"/>
    </source>
</evidence>
<dbReference type="RefSeq" id="WP_273581370.1">
    <property type="nucleotide sequence ID" value="NZ_JAQRFO010000085.1"/>
</dbReference>
<dbReference type="EMBL" id="JAQRFO010000085">
    <property type="protein sequence ID" value="MDC9623971.1"/>
    <property type="molecule type" value="Genomic_DNA"/>
</dbReference>
<evidence type="ECO:0008006" key="3">
    <source>
        <dbReference type="Google" id="ProtNLM"/>
    </source>
</evidence>